<organism evidence="10 11">
    <name type="scientific">Penaeus vannamei</name>
    <name type="common">Whiteleg shrimp</name>
    <name type="synonym">Litopenaeus vannamei</name>
    <dbReference type="NCBI Taxonomy" id="6689"/>
    <lineage>
        <taxon>Eukaryota</taxon>
        <taxon>Metazoa</taxon>
        <taxon>Ecdysozoa</taxon>
        <taxon>Arthropoda</taxon>
        <taxon>Crustacea</taxon>
        <taxon>Multicrustacea</taxon>
        <taxon>Malacostraca</taxon>
        <taxon>Eumalacostraca</taxon>
        <taxon>Eucarida</taxon>
        <taxon>Decapoda</taxon>
        <taxon>Dendrobranchiata</taxon>
        <taxon>Penaeoidea</taxon>
        <taxon>Penaeidae</taxon>
        <taxon>Penaeus</taxon>
    </lineage>
</organism>
<dbReference type="InterPro" id="IPR002126">
    <property type="entry name" value="Cadherin-like_dom"/>
</dbReference>
<dbReference type="PANTHER" id="PTHR24026">
    <property type="entry name" value="FAT ATYPICAL CADHERIN-RELATED"/>
    <property type="match status" value="1"/>
</dbReference>
<feature type="region of interest" description="Disordered" evidence="8">
    <location>
        <begin position="790"/>
        <end position="819"/>
    </location>
</feature>
<evidence type="ECO:0000259" key="9">
    <source>
        <dbReference type="PROSITE" id="PS50268"/>
    </source>
</evidence>
<feature type="compositionally biased region" description="Basic and acidic residues" evidence="8">
    <location>
        <begin position="505"/>
        <end position="516"/>
    </location>
</feature>
<accession>A0A3R7MM26</accession>
<comment type="subcellular location">
    <subcellularLocation>
        <location evidence="1">Membrane</location>
    </subcellularLocation>
</comment>
<feature type="compositionally biased region" description="Low complexity" evidence="8">
    <location>
        <begin position="403"/>
        <end position="421"/>
    </location>
</feature>
<keyword evidence="6" id="KW-0472">Membrane</keyword>
<dbReference type="SUPFAM" id="SSF49313">
    <property type="entry name" value="Cadherin-like"/>
    <property type="match status" value="1"/>
</dbReference>
<feature type="compositionally biased region" description="Polar residues" evidence="8">
    <location>
        <begin position="487"/>
        <end position="504"/>
    </location>
</feature>
<feature type="compositionally biased region" description="Basic and acidic residues" evidence="8">
    <location>
        <begin position="800"/>
        <end position="818"/>
    </location>
</feature>
<dbReference type="PROSITE" id="PS00232">
    <property type="entry name" value="CADHERIN_1"/>
    <property type="match status" value="2"/>
</dbReference>
<sequence length="946" mass="104173">MSSFHSTYQPPLPSPPSLLSPSPLFPPSSSSPPISPPFRLSPLLIFYVLLAKPLEKPSPRQHHNDSFTINALATRLFSGSGVAALGFTEPHYCAVLSEDSPLATVVTTVSAIHKHGETVKYTITGGNREGLFTIDQSKGTITHELLVEAEAGEEGTSVAVEIRISDVNDNPPYFLKPEPQVDVVEEDRRDLPSPLVKVSRARGTSRINDGPNDVTPPHSPRLPARLPDLPPPPLPTPRLPVPYSLTSPDPLISRSVSHSIGRNAGNKIPFVARALMQATSFGFFRPGDIFINHLPESATSTVPAQPSPLKYSGRRMSCYILYVCVLAAGGPGSYVKGVTLRPSASFYRNLRLTLRHSYVLVHFVGYLPMQNICYIRRNQASYPQPSITGVNDMTDIKIKFGEGWRPTTPTRRTTKGCCTRSGGRGRRAPPLRAFFAINSKTGELHLLSELGGRGPLDRDPPHGRKVWRVRVQVRDGQALWSRKGDGQYQQSFIRQPRSSKGATSETKREPIHKTTRDAASGSIWRQEHNVGNKNTGETSLQGKRTHRNKHTAGSKRDHKLRRAGGKPARKVTSEGRNHQGATKSSWRYVHPHTHKSRFSSQSVTEGSAHDTAAFKEVRKHDSHRSASIFVESAGEMFKGLRESGRLKSNSPFKHESPDVPFEARHMDGVFPEGPSDDFGSTAAGKTWNVDTEKQYPSVNYHEPLNDAMDPHFNSLHDYMSADSDGLREPVNFDFSDLYRPPSVNSTVQHEPEIIDISGLYQTVNSNTDALRKPGSDVSSVFETVESDISFANNSSCPSPGEEKDEKRSQGGSKEDRLGPKGRVVHVVETVLTVHVKDINDNPPVFPNATIFGEVQENGPIVVRSAALIHFLWSHSAVPSARNYQFSRLRSTRWRECDVDSSHEWEAGQACMAGEQADAEREVHSGCLKGSSAAPASAALLYNSVFW</sequence>
<evidence type="ECO:0000256" key="5">
    <source>
        <dbReference type="ARBA" id="ARBA00022989"/>
    </source>
</evidence>
<evidence type="ECO:0000256" key="6">
    <source>
        <dbReference type="ARBA" id="ARBA00023136"/>
    </source>
</evidence>
<dbReference type="GO" id="GO:0007156">
    <property type="term" value="P:homophilic cell adhesion via plasma membrane adhesion molecules"/>
    <property type="evidence" value="ECO:0007669"/>
    <property type="project" value="InterPro"/>
</dbReference>
<dbReference type="Proteomes" id="UP000283509">
    <property type="component" value="Unassembled WGS sequence"/>
</dbReference>
<dbReference type="Gene3D" id="2.60.40.60">
    <property type="entry name" value="Cadherins"/>
    <property type="match status" value="1"/>
</dbReference>
<feature type="compositionally biased region" description="Polar residues" evidence="8">
    <location>
        <begin position="531"/>
        <end position="542"/>
    </location>
</feature>
<dbReference type="CDD" id="cd11304">
    <property type="entry name" value="Cadherin_repeat"/>
    <property type="match status" value="1"/>
</dbReference>
<dbReference type="SMART" id="SM00112">
    <property type="entry name" value="CA"/>
    <property type="match status" value="1"/>
</dbReference>
<dbReference type="InterPro" id="IPR020894">
    <property type="entry name" value="Cadherin_CS"/>
</dbReference>
<dbReference type="GO" id="GO:0005509">
    <property type="term" value="F:calcium ion binding"/>
    <property type="evidence" value="ECO:0007669"/>
    <property type="project" value="UniProtKB-UniRule"/>
</dbReference>
<keyword evidence="2" id="KW-0812">Transmembrane</keyword>
<keyword evidence="4 7" id="KW-0106">Calcium</keyword>
<evidence type="ECO:0000256" key="3">
    <source>
        <dbReference type="ARBA" id="ARBA00022737"/>
    </source>
</evidence>
<feature type="domain" description="Cadherin" evidence="9">
    <location>
        <begin position="88"/>
        <end position="196"/>
    </location>
</feature>
<evidence type="ECO:0000256" key="1">
    <source>
        <dbReference type="ARBA" id="ARBA00004370"/>
    </source>
</evidence>
<evidence type="ECO:0000313" key="11">
    <source>
        <dbReference type="Proteomes" id="UP000283509"/>
    </source>
</evidence>
<dbReference type="PRINTS" id="PR00205">
    <property type="entry name" value="CADHERIN"/>
</dbReference>
<dbReference type="PROSITE" id="PS50268">
    <property type="entry name" value="CADHERIN_2"/>
    <property type="match status" value="1"/>
</dbReference>
<dbReference type="InterPro" id="IPR015919">
    <property type="entry name" value="Cadherin-like_sf"/>
</dbReference>
<dbReference type="PANTHER" id="PTHR24026:SF126">
    <property type="entry name" value="PROTOCADHERIN FAT 4"/>
    <property type="match status" value="1"/>
</dbReference>
<evidence type="ECO:0000313" key="10">
    <source>
        <dbReference type="EMBL" id="ROT85338.1"/>
    </source>
</evidence>
<feature type="region of interest" description="Disordered" evidence="8">
    <location>
        <begin position="1"/>
        <end position="26"/>
    </location>
</feature>
<feature type="compositionally biased region" description="Pro residues" evidence="8">
    <location>
        <begin position="228"/>
        <end position="237"/>
    </location>
</feature>
<keyword evidence="3" id="KW-0677">Repeat</keyword>
<comment type="caution">
    <text evidence="10">The sequence shown here is derived from an EMBL/GenBank/DDBJ whole genome shotgun (WGS) entry which is preliminary data.</text>
</comment>
<evidence type="ECO:0000256" key="8">
    <source>
        <dbReference type="SAM" id="MobiDB-lite"/>
    </source>
</evidence>
<feature type="compositionally biased region" description="Basic residues" evidence="8">
    <location>
        <begin position="543"/>
        <end position="569"/>
    </location>
</feature>
<feature type="region of interest" description="Disordered" evidence="8">
    <location>
        <begin position="402"/>
        <end position="425"/>
    </location>
</feature>
<evidence type="ECO:0000256" key="7">
    <source>
        <dbReference type="PROSITE-ProRule" id="PRU00043"/>
    </source>
</evidence>
<dbReference type="GO" id="GO:0005886">
    <property type="term" value="C:plasma membrane"/>
    <property type="evidence" value="ECO:0007669"/>
    <property type="project" value="UniProtKB-SubCell"/>
</dbReference>
<evidence type="ECO:0000256" key="4">
    <source>
        <dbReference type="ARBA" id="ARBA00022837"/>
    </source>
</evidence>
<dbReference type="EMBL" id="QCYY01000308">
    <property type="protein sequence ID" value="ROT85338.1"/>
    <property type="molecule type" value="Genomic_DNA"/>
</dbReference>
<keyword evidence="5" id="KW-1133">Transmembrane helix</keyword>
<reference evidence="10 11" key="1">
    <citation type="submission" date="2018-04" db="EMBL/GenBank/DDBJ databases">
        <authorList>
            <person name="Zhang X."/>
            <person name="Yuan J."/>
            <person name="Li F."/>
            <person name="Xiang J."/>
        </authorList>
    </citation>
    <scope>NUCLEOTIDE SEQUENCE [LARGE SCALE GENOMIC DNA]</scope>
    <source>
        <tissue evidence="10">Muscle</tissue>
    </source>
</reference>
<feature type="compositionally biased region" description="Pro residues" evidence="8">
    <location>
        <begin position="10"/>
        <end position="26"/>
    </location>
</feature>
<protein>
    <submittedName>
        <fullName evidence="10">Cadherin-N2, isoform C</fullName>
    </submittedName>
</protein>
<keyword evidence="11" id="KW-1185">Reference proteome</keyword>
<feature type="region of interest" description="Disordered" evidence="8">
    <location>
        <begin position="184"/>
        <end position="237"/>
    </location>
</feature>
<name>A0A3R7MM26_PENVA</name>
<feature type="region of interest" description="Disordered" evidence="8">
    <location>
        <begin position="478"/>
        <end position="584"/>
    </location>
</feature>
<dbReference type="AlphaFoldDB" id="A0A3R7MM26"/>
<gene>
    <name evidence="10" type="ORF">C7M84_016500</name>
</gene>
<dbReference type="OrthoDB" id="6368133at2759"/>
<reference evidence="10 11" key="2">
    <citation type="submission" date="2019-01" db="EMBL/GenBank/DDBJ databases">
        <title>The decoding of complex shrimp genome reveals the adaptation for benthos swimmer, frequently molting mechanism and breeding impact on genome.</title>
        <authorList>
            <person name="Sun Y."/>
            <person name="Gao Y."/>
            <person name="Yu Y."/>
        </authorList>
    </citation>
    <scope>NUCLEOTIDE SEQUENCE [LARGE SCALE GENOMIC DNA]</scope>
    <source>
        <tissue evidence="10">Muscle</tissue>
    </source>
</reference>
<evidence type="ECO:0000256" key="2">
    <source>
        <dbReference type="ARBA" id="ARBA00022692"/>
    </source>
</evidence>
<proteinExistence type="predicted"/>